<dbReference type="GO" id="GO:0046872">
    <property type="term" value="F:metal ion binding"/>
    <property type="evidence" value="ECO:0007669"/>
    <property type="project" value="UniProtKB-KW"/>
</dbReference>
<comment type="similarity">
    <text evidence="2 12">Belongs to the glycosyltransferase 4 family. MraY subfamily.</text>
</comment>
<evidence type="ECO:0000256" key="3">
    <source>
        <dbReference type="ARBA" id="ARBA00022618"/>
    </source>
</evidence>
<evidence type="ECO:0000256" key="13">
    <source>
        <dbReference type="NCBIfam" id="TIGR00445"/>
    </source>
</evidence>
<evidence type="ECO:0000256" key="8">
    <source>
        <dbReference type="ARBA" id="ARBA00022989"/>
    </source>
</evidence>
<keyword evidence="10 12" id="KW-0131">Cell cycle</keyword>
<dbReference type="CDD" id="cd06852">
    <property type="entry name" value="GT_MraY"/>
    <property type="match status" value="1"/>
</dbReference>
<dbReference type="EC" id="2.7.8.13" evidence="12 13"/>
<dbReference type="GO" id="GO:0051992">
    <property type="term" value="F:UDP-N-acetylmuramoyl-L-alanyl-D-glutamyl-meso-2,6-diaminopimelyl-D-alanyl-D-alanine:undecaprenyl-phosphate transferase activity"/>
    <property type="evidence" value="ECO:0007669"/>
    <property type="project" value="RHEA"/>
</dbReference>
<organism evidence="15 16">
    <name type="scientific">Ereboglobus luteus</name>
    <dbReference type="NCBI Taxonomy" id="1796921"/>
    <lineage>
        <taxon>Bacteria</taxon>
        <taxon>Pseudomonadati</taxon>
        <taxon>Verrucomicrobiota</taxon>
        <taxon>Opitutia</taxon>
        <taxon>Opitutales</taxon>
        <taxon>Opitutaceae</taxon>
        <taxon>Ereboglobus</taxon>
    </lineage>
</organism>
<dbReference type="InterPro" id="IPR003524">
    <property type="entry name" value="PNAcMuramoyl-5peptid_Trfase"/>
</dbReference>
<feature type="transmembrane region" description="Helical" evidence="12">
    <location>
        <begin position="246"/>
        <end position="263"/>
    </location>
</feature>
<dbReference type="GO" id="GO:0005886">
    <property type="term" value="C:plasma membrane"/>
    <property type="evidence" value="ECO:0007669"/>
    <property type="project" value="UniProtKB-SubCell"/>
</dbReference>
<dbReference type="GO" id="GO:0071555">
    <property type="term" value="P:cell wall organization"/>
    <property type="evidence" value="ECO:0007669"/>
    <property type="project" value="UniProtKB-KW"/>
</dbReference>
<dbReference type="GO" id="GO:0008360">
    <property type="term" value="P:regulation of cell shape"/>
    <property type="evidence" value="ECO:0007669"/>
    <property type="project" value="UniProtKB-KW"/>
</dbReference>
<dbReference type="InterPro" id="IPR000715">
    <property type="entry name" value="Glycosyl_transferase_4"/>
</dbReference>
<evidence type="ECO:0000256" key="9">
    <source>
        <dbReference type="ARBA" id="ARBA00023136"/>
    </source>
</evidence>
<proteinExistence type="inferred from homology"/>
<keyword evidence="12" id="KW-1003">Cell membrane</keyword>
<comment type="subcellular location">
    <subcellularLocation>
        <location evidence="12">Cell membrane</location>
        <topology evidence="12">Multi-pass membrane protein</topology>
    </subcellularLocation>
    <subcellularLocation>
        <location evidence="1">Membrane</location>
        <topology evidence="1">Multi-pass membrane protein</topology>
    </subcellularLocation>
</comment>
<dbReference type="RefSeq" id="WP_108823785.1">
    <property type="nucleotide sequence ID" value="NZ_CP023004.1"/>
</dbReference>
<evidence type="ECO:0000256" key="1">
    <source>
        <dbReference type="ARBA" id="ARBA00004141"/>
    </source>
</evidence>
<evidence type="ECO:0000313" key="16">
    <source>
        <dbReference type="Proteomes" id="UP000244896"/>
    </source>
</evidence>
<evidence type="ECO:0000256" key="4">
    <source>
        <dbReference type="ARBA" id="ARBA00022679"/>
    </source>
</evidence>
<keyword evidence="3 12" id="KW-0132">Cell division</keyword>
<dbReference type="Pfam" id="PF10555">
    <property type="entry name" value="MraY_sig1"/>
    <property type="match status" value="1"/>
</dbReference>
<feature type="transmembrane region" description="Helical" evidence="12">
    <location>
        <begin position="97"/>
        <end position="114"/>
    </location>
</feature>
<dbReference type="NCBIfam" id="TIGR00445">
    <property type="entry name" value="mraY"/>
    <property type="match status" value="1"/>
</dbReference>
<feature type="transmembrane region" description="Helical" evidence="12">
    <location>
        <begin position="351"/>
        <end position="370"/>
    </location>
</feature>
<evidence type="ECO:0000256" key="5">
    <source>
        <dbReference type="ARBA" id="ARBA00022692"/>
    </source>
</evidence>
<evidence type="ECO:0000256" key="11">
    <source>
        <dbReference type="ARBA" id="ARBA00023316"/>
    </source>
</evidence>
<dbReference type="PANTHER" id="PTHR22926:SF5">
    <property type="entry name" value="PHOSPHO-N-ACETYLMURAMOYL-PENTAPEPTIDE-TRANSFERASE HOMOLOG"/>
    <property type="match status" value="1"/>
</dbReference>
<dbReference type="KEGG" id="elut:CKA38_00720"/>
<feature type="transmembrane region" description="Helical" evidence="12">
    <location>
        <begin position="206"/>
        <end position="226"/>
    </location>
</feature>
<dbReference type="GO" id="GO:0009252">
    <property type="term" value="P:peptidoglycan biosynthetic process"/>
    <property type="evidence" value="ECO:0007669"/>
    <property type="project" value="UniProtKB-UniRule"/>
</dbReference>
<evidence type="ECO:0000256" key="7">
    <source>
        <dbReference type="ARBA" id="ARBA00022984"/>
    </source>
</evidence>
<keyword evidence="8 12" id="KW-1133">Transmembrane helix</keyword>
<dbReference type="HAMAP" id="MF_00038">
    <property type="entry name" value="MraY"/>
    <property type="match status" value="1"/>
</dbReference>
<comment type="catalytic activity">
    <reaction evidence="12">
        <text>UDP-N-acetyl-alpha-D-muramoyl-L-alanyl-gamma-D-glutamyl-meso-2,6-diaminopimeloyl-D-alanyl-D-alanine + di-trans,octa-cis-undecaprenyl phosphate = di-trans,octa-cis-undecaprenyl diphospho-N-acetyl-alpha-D-muramoyl-L-alanyl-D-glutamyl-meso-2,6-diaminopimeloyl-D-alanyl-D-alanine + UMP</text>
        <dbReference type="Rhea" id="RHEA:28386"/>
        <dbReference type="ChEBI" id="CHEBI:57865"/>
        <dbReference type="ChEBI" id="CHEBI:60392"/>
        <dbReference type="ChEBI" id="CHEBI:61386"/>
        <dbReference type="ChEBI" id="CHEBI:61387"/>
        <dbReference type="EC" id="2.7.8.13"/>
    </reaction>
</comment>
<dbReference type="OrthoDB" id="9805475at2"/>
<accession>A0A2U8DZD3</accession>
<comment type="pathway">
    <text evidence="12">Cell wall biogenesis; peptidoglycan biosynthesis.</text>
</comment>
<feature type="transmembrane region" description="Helical" evidence="12">
    <location>
        <begin position="74"/>
        <end position="91"/>
    </location>
</feature>
<evidence type="ECO:0000256" key="10">
    <source>
        <dbReference type="ARBA" id="ARBA00023306"/>
    </source>
</evidence>
<dbReference type="GO" id="GO:0008963">
    <property type="term" value="F:phospho-N-acetylmuramoyl-pentapeptide-transferase activity"/>
    <property type="evidence" value="ECO:0007669"/>
    <property type="project" value="UniProtKB-UniRule"/>
</dbReference>
<keyword evidence="16" id="KW-1185">Reference proteome</keyword>
<keyword evidence="11 12" id="KW-0961">Cell wall biogenesis/degradation</keyword>
<evidence type="ECO:0000313" key="15">
    <source>
        <dbReference type="EMBL" id="AWI07977.1"/>
    </source>
</evidence>
<feature type="transmembrane region" description="Helical" evidence="12">
    <location>
        <begin position="171"/>
        <end position="194"/>
    </location>
</feature>
<keyword evidence="6 12" id="KW-0133">Cell shape</keyword>
<keyword evidence="9 12" id="KW-0472">Membrane</keyword>
<dbReference type="PROSITE" id="PS01347">
    <property type="entry name" value="MRAY_1"/>
    <property type="match status" value="1"/>
</dbReference>
<keyword evidence="5 12" id="KW-0812">Transmembrane</keyword>
<feature type="transmembrane region" description="Helical" evidence="12">
    <location>
        <begin position="297"/>
        <end position="320"/>
    </location>
</feature>
<keyword evidence="4 12" id="KW-0808">Transferase</keyword>
<dbReference type="Proteomes" id="UP000244896">
    <property type="component" value="Chromosome"/>
</dbReference>
<dbReference type="GO" id="GO:0051301">
    <property type="term" value="P:cell division"/>
    <property type="evidence" value="ECO:0007669"/>
    <property type="project" value="UniProtKB-KW"/>
</dbReference>
<dbReference type="Pfam" id="PF00953">
    <property type="entry name" value="Glycos_transf_4"/>
    <property type="match status" value="1"/>
</dbReference>
<keyword evidence="7 12" id="KW-0573">Peptidoglycan synthesis</keyword>
<reference evidence="15 16" key="1">
    <citation type="journal article" date="2018" name="Syst. Appl. Microbiol.">
        <title>Ereboglobus luteus gen. nov. sp. nov. from cockroach guts, and new insights into the oxygen relationship of the genera Opitutus and Didymococcus (Verrucomicrobia: Opitutaceae).</title>
        <authorList>
            <person name="Tegtmeier D."/>
            <person name="Belitz A."/>
            <person name="Radek R."/>
            <person name="Heimerl T."/>
            <person name="Brune A."/>
        </authorList>
    </citation>
    <scope>NUCLEOTIDE SEQUENCE [LARGE SCALE GENOMIC DNA]</scope>
    <source>
        <strain evidence="15 16">Ho45</strain>
    </source>
</reference>
<evidence type="ECO:0000256" key="12">
    <source>
        <dbReference type="HAMAP-Rule" id="MF_00038"/>
    </source>
</evidence>
<dbReference type="UniPathway" id="UPA00219"/>
<feature type="transmembrane region" description="Helical" evidence="12">
    <location>
        <begin position="270"/>
        <end position="291"/>
    </location>
</feature>
<dbReference type="InterPro" id="IPR018480">
    <property type="entry name" value="PNAcMuramoyl-5peptid_Trfase_CS"/>
</dbReference>
<feature type="transmembrane region" description="Helical" evidence="12">
    <location>
        <begin position="20"/>
        <end position="44"/>
    </location>
</feature>
<protein>
    <recommendedName>
        <fullName evidence="12 13">Phospho-N-acetylmuramoyl-pentapeptide-transferase</fullName>
        <ecNumber evidence="12 13">2.7.8.13</ecNumber>
    </recommendedName>
    <alternativeName>
        <fullName evidence="12">UDP-MurNAc-pentapeptide phosphotransferase</fullName>
    </alternativeName>
</protein>
<keyword evidence="12 14" id="KW-0460">Magnesium</keyword>
<dbReference type="PROSITE" id="PS01348">
    <property type="entry name" value="MRAY_2"/>
    <property type="match status" value="1"/>
</dbReference>
<evidence type="ECO:0000256" key="2">
    <source>
        <dbReference type="ARBA" id="ARBA00005583"/>
    </source>
</evidence>
<feature type="transmembrane region" description="Helical" evidence="12">
    <location>
        <begin position="135"/>
        <end position="151"/>
    </location>
</feature>
<comment type="cofactor">
    <cofactor evidence="12 14">
        <name>Mg(2+)</name>
        <dbReference type="ChEBI" id="CHEBI:18420"/>
    </cofactor>
</comment>
<feature type="binding site" evidence="14">
    <location>
        <position position="199"/>
    </location>
    <ligand>
        <name>Mg(2+)</name>
        <dbReference type="ChEBI" id="CHEBI:18420"/>
    </ligand>
</feature>
<feature type="binding site" evidence="14">
    <location>
        <position position="274"/>
    </location>
    <ligand>
        <name>Mg(2+)</name>
        <dbReference type="ChEBI" id="CHEBI:18420"/>
    </ligand>
</feature>
<dbReference type="EMBL" id="CP023004">
    <property type="protein sequence ID" value="AWI07977.1"/>
    <property type="molecule type" value="Genomic_DNA"/>
</dbReference>
<gene>
    <name evidence="12 15" type="primary">mraY</name>
    <name evidence="15" type="ORF">CKA38_00720</name>
</gene>
<evidence type="ECO:0000256" key="6">
    <source>
        <dbReference type="ARBA" id="ARBA00022960"/>
    </source>
</evidence>
<evidence type="ECO:0000256" key="14">
    <source>
        <dbReference type="PIRSR" id="PIRSR600715-1"/>
    </source>
</evidence>
<comment type="function">
    <text evidence="12">Catalyzes the initial step of the lipid cycle reactions in the biosynthesis of the cell wall peptidoglycan: transfers peptidoglycan precursor phospho-MurNAc-pentapeptide from UDP-MurNAc-pentapeptide onto the lipid carrier undecaprenyl phosphate, yielding undecaprenyl-pyrophosphoryl-MurNAc-pentapeptide, known as lipid I.</text>
</comment>
<dbReference type="PANTHER" id="PTHR22926">
    <property type="entry name" value="PHOSPHO-N-ACETYLMURAMOYL-PENTAPEPTIDE-TRANSFERASE"/>
    <property type="match status" value="1"/>
</dbReference>
<sequence>MLSHLADFDTIFGPLRLLRFITFRAFASAGTAAIIGFALGPWLIHRLRVLKFGQHYDDDRTGDLAVRFDKKNTPTMGGLLIFASVFISTLLWARPNIWIIVALFVYAALTAVGFRDDYLKVVRKSRDGISSREKMAWQTVITIIALGALLLHPMSSAKISELWLPFVKEPVLLFTGVLGIIALLVMMFFWIVGFSNAINLTDGLDGLAMGCTVTVALVYGIMAYAAGNALVSEYLLISFVPGTSELTIVCTALVGAGLSFLWFNSHPAEVFMGDTGSLALGGLIGVIAFMVQQPFTLIIVGGVFVAEACSVLIQVGHFKYTRRKYGEGRRFFLMAPIHHHFQKRGWPETKVVIRFWIISLMCALAGLATLKLR</sequence>
<dbReference type="AlphaFoldDB" id="A0A2U8DZD3"/>
<keyword evidence="12 14" id="KW-0479">Metal-binding</keyword>
<name>A0A2U8DZD3_9BACT</name>